<dbReference type="PANTHER" id="PTHR24567">
    <property type="entry name" value="CRP FAMILY TRANSCRIPTIONAL REGULATORY PROTEIN"/>
    <property type="match status" value="1"/>
</dbReference>
<keyword evidence="3" id="KW-0804">Transcription</keyword>
<dbReference type="PROSITE" id="PS50042">
    <property type="entry name" value="CNMP_BINDING_3"/>
    <property type="match status" value="1"/>
</dbReference>
<feature type="domain" description="Cyclic nucleotide-binding" evidence="4">
    <location>
        <begin position="35"/>
        <end position="109"/>
    </location>
</feature>
<keyword evidence="1" id="KW-0805">Transcription regulation</keyword>
<dbReference type="GO" id="GO:0003677">
    <property type="term" value="F:DNA binding"/>
    <property type="evidence" value="ECO:0007669"/>
    <property type="project" value="UniProtKB-KW"/>
</dbReference>
<accession>A0A0S6U228</accession>
<dbReference type="SUPFAM" id="SSF46785">
    <property type="entry name" value="Winged helix' DNA-binding domain"/>
    <property type="match status" value="1"/>
</dbReference>
<dbReference type="CDD" id="cd00038">
    <property type="entry name" value="CAP_ED"/>
    <property type="match status" value="1"/>
</dbReference>
<dbReference type="PROSITE" id="PS51063">
    <property type="entry name" value="HTH_CRP_2"/>
    <property type="match status" value="1"/>
</dbReference>
<protein>
    <submittedName>
        <fullName evidence="6">DNA-binding transcriptional activator YeiL</fullName>
    </submittedName>
</protein>
<evidence type="ECO:0000259" key="5">
    <source>
        <dbReference type="PROSITE" id="PS51063"/>
    </source>
</evidence>
<sequence length="222" mass="25489">MKHIDDKEILSLNLEKHSIQQYFSFDITPYSSLIYFNAGEYILKEGSFSSDLYYITDGKAKLYLTHKNGKISLINFLSAPCFIGEMELIGAQTHANGVQALTPCTCLSICIEDCKDRLLNDNKFLKHLCLFLSKKAIGNTMNYTQNQSYPLDNRLAAFILMTANNNLYIEKHTEASEFLGVSYRHLLYVLAKFCQKGILQKERYGYRIIDLKSLKSLTYEIK</sequence>
<dbReference type="SMART" id="SM00100">
    <property type="entry name" value="cNMP"/>
    <property type="match status" value="1"/>
</dbReference>
<dbReference type="InterPro" id="IPR036390">
    <property type="entry name" value="WH_DNA-bd_sf"/>
</dbReference>
<dbReference type="Gene3D" id="2.60.120.10">
    <property type="entry name" value="Jelly Rolls"/>
    <property type="match status" value="1"/>
</dbReference>
<dbReference type="HOGENOM" id="CLU_075053_11_1_9"/>
<dbReference type="SUPFAM" id="SSF51206">
    <property type="entry name" value="cAMP-binding domain-like"/>
    <property type="match status" value="1"/>
</dbReference>
<organism evidence="6">
    <name type="scientific">Clostridium botulinum B str. Osaka05</name>
    <dbReference type="NCBI Taxonomy" id="1407017"/>
    <lineage>
        <taxon>Bacteria</taxon>
        <taxon>Bacillati</taxon>
        <taxon>Bacillota</taxon>
        <taxon>Clostridia</taxon>
        <taxon>Eubacteriales</taxon>
        <taxon>Clostridiaceae</taxon>
        <taxon>Clostridium</taxon>
    </lineage>
</organism>
<name>A0A0S6U228_CLOBO</name>
<dbReference type="InterPro" id="IPR050397">
    <property type="entry name" value="Env_Response_Regulators"/>
</dbReference>
<gene>
    <name evidence="6" type="ORF">CBO05C_0514</name>
</gene>
<reference evidence="6" key="1">
    <citation type="submission" date="2013-10" db="EMBL/GenBank/DDBJ databases">
        <title>Draft genome sequence of Clostridium botulinum type B strain Osaka05.</title>
        <authorList>
            <person name="Sakaguchi Y."/>
            <person name="Hosomi K."/>
            <person name="Uchiyama J."/>
            <person name="Ogura Y."/>
            <person name="Sakaguchi M."/>
            <person name="Kohda T."/>
            <person name="Mukamoto M."/>
            <person name="Misawa N."/>
            <person name="Matsuzaki S."/>
            <person name="Hayashi T."/>
            <person name="Kozaki S."/>
        </authorList>
    </citation>
    <scope>NUCLEOTIDE SEQUENCE</scope>
    <source>
        <strain evidence="6">Osaka05</strain>
    </source>
</reference>
<dbReference type="Pfam" id="PF00027">
    <property type="entry name" value="cNMP_binding"/>
    <property type="match status" value="1"/>
</dbReference>
<dbReference type="Proteomes" id="UP000054164">
    <property type="component" value="Unassembled WGS sequence"/>
</dbReference>
<dbReference type="AlphaFoldDB" id="A0A0S6U228"/>
<keyword evidence="2 6" id="KW-0238">DNA-binding</keyword>
<dbReference type="InterPro" id="IPR014710">
    <property type="entry name" value="RmlC-like_jellyroll"/>
</dbReference>
<dbReference type="InterPro" id="IPR012318">
    <property type="entry name" value="HTH_CRP"/>
</dbReference>
<evidence type="ECO:0000259" key="4">
    <source>
        <dbReference type="PROSITE" id="PS50042"/>
    </source>
</evidence>
<dbReference type="RefSeq" id="WP_030033212.1">
    <property type="nucleotide sequence ID" value="NZ_DF384213.1"/>
</dbReference>
<evidence type="ECO:0000256" key="3">
    <source>
        <dbReference type="ARBA" id="ARBA00023163"/>
    </source>
</evidence>
<dbReference type="EMBL" id="DF384213">
    <property type="protein sequence ID" value="GAE00824.1"/>
    <property type="molecule type" value="Genomic_DNA"/>
</dbReference>
<dbReference type="GO" id="GO:0003700">
    <property type="term" value="F:DNA-binding transcription factor activity"/>
    <property type="evidence" value="ECO:0007669"/>
    <property type="project" value="TreeGrafter"/>
</dbReference>
<dbReference type="InterPro" id="IPR000595">
    <property type="entry name" value="cNMP-bd_dom"/>
</dbReference>
<feature type="domain" description="HTH crp-type" evidence="5">
    <location>
        <begin position="149"/>
        <end position="212"/>
    </location>
</feature>
<evidence type="ECO:0000256" key="1">
    <source>
        <dbReference type="ARBA" id="ARBA00023015"/>
    </source>
</evidence>
<dbReference type="InterPro" id="IPR018490">
    <property type="entry name" value="cNMP-bd_dom_sf"/>
</dbReference>
<proteinExistence type="predicted"/>
<dbReference type="GO" id="GO:0005829">
    <property type="term" value="C:cytosol"/>
    <property type="evidence" value="ECO:0007669"/>
    <property type="project" value="TreeGrafter"/>
</dbReference>
<evidence type="ECO:0000256" key="2">
    <source>
        <dbReference type="ARBA" id="ARBA00023125"/>
    </source>
</evidence>
<evidence type="ECO:0000313" key="6">
    <source>
        <dbReference type="EMBL" id="GAE00824.1"/>
    </source>
</evidence>
<dbReference type="PANTHER" id="PTHR24567:SF26">
    <property type="entry name" value="REGULATORY PROTEIN YEIL"/>
    <property type="match status" value="1"/>
</dbReference>
<dbReference type="NCBIfam" id="NF007707">
    <property type="entry name" value="PRK10402.1"/>
    <property type="match status" value="1"/>
</dbReference>